<organism evidence="4 5">
    <name type="scientific">Herbihabitans rhizosphaerae</name>
    <dbReference type="NCBI Taxonomy" id="1872711"/>
    <lineage>
        <taxon>Bacteria</taxon>
        <taxon>Bacillati</taxon>
        <taxon>Actinomycetota</taxon>
        <taxon>Actinomycetes</taxon>
        <taxon>Pseudonocardiales</taxon>
        <taxon>Pseudonocardiaceae</taxon>
        <taxon>Herbihabitans</taxon>
    </lineage>
</organism>
<protein>
    <recommendedName>
        <fullName evidence="3">Fibronectin type-III domain-containing protein</fullName>
    </recommendedName>
</protein>
<feature type="domain" description="Fibronectin type-III" evidence="3">
    <location>
        <begin position="59"/>
        <end position="153"/>
    </location>
</feature>
<dbReference type="Proteomes" id="UP000294257">
    <property type="component" value="Unassembled WGS sequence"/>
</dbReference>
<accession>A0A4Q7L6L4</accession>
<evidence type="ECO:0000313" key="5">
    <source>
        <dbReference type="Proteomes" id="UP000294257"/>
    </source>
</evidence>
<evidence type="ECO:0000256" key="2">
    <source>
        <dbReference type="ARBA" id="ARBA00023326"/>
    </source>
</evidence>
<evidence type="ECO:0000256" key="1">
    <source>
        <dbReference type="ARBA" id="ARBA00023295"/>
    </source>
</evidence>
<dbReference type="AlphaFoldDB" id="A0A4Q7L6L4"/>
<dbReference type="InterPro" id="IPR036116">
    <property type="entry name" value="FN3_sf"/>
</dbReference>
<sequence>MRRAVLLAAGVAVIGGLVVVLREPAADNATPEPEKPVAQTSVRRHAGEGVVLPDPGARPAAPVRLVINPGGDRLRVMWGQQETGTPEPAGATGYEVRWGARGQLGEPQLIAEPAIQLDGLEPGNTYNVEVRTVDAWGQRSEPAKAAGTPVPDPADSAPLSVLDRFDGPNAPDPRLWRFAHSQACASATPERGRLMISARCGPQSVALRSRTPFRLAHNENVLGRAVVETDAPGNSGELLFDFVPGPVDLTPTPAGPPAPSGPAGIDEQVPPGAIRVRVWTIPTGGPVTGDSPLGTPLTQVQVVTAPGTPAAGVPVTPHPVPLARTGLTIRWEVRLTREGVRVFRDGQLVGAGQVVPTWTEATALVGFVGPQGGQLRAAVDRAGFAGAPTETPQLVVPPALDLERRIGPFNPLPTPVDGPPMAGVRSGQLRLTVVPSTDVPAPVDRHALVVDVGGKVLPARPAVPGQVLARRVRYPVVVDLPPEAIVLGKERGELSVRVWNARDSTRLLADIEHASLELTGEPGAGAVPAPPTPPVPPPPPAVARPEPVLLDAAGMPVDPGRSVPPGRLLLDVTMDAAASRRAGAAVAGLAGIEVWLDGRHLAGLPTTADGPGVGGRWRIALNTVGLVPGPHSIEVRVISTDPNATRANRYVSLLLTP</sequence>
<dbReference type="PROSITE" id="PS50853">
    <property type="entry name" value="FN3"/>
    <property type="match status" value="1"/>
</dbReference>
<comment type="caution">
    <text evidence="4">The sequence shown here is derived from an EMBL/GenBank/DDBJ whole genome shotgun (WGS) entry which is preliminary data.</text>
</comment>
<proteinExistence type="predicted"/>
<evidence type="ECO:0000259" key="3">
    <source>
        <dbReference type="PROSITE" id="PS50853"/>
    </source>
</evidence>
<dbReference type="InterPro" id="IPR003961">
    <property type="entry name" value="FN3_dom"/>
</dbReference>
<dbReference type="SMART" id="SM00060">
    <property type="entry name" value="FN3"/>
    <property type="match status" value="1"/>
</dbReference>
<dbReference type="InterPro" id="IPR013783">
    <property type="entry name" value="Ig-like_fold"/>
</dbReference>
<dbReference type="CDD" id="cd00063">
    <property type="entry name" value="FN3"/>
    <property type="match status" value="1"/>
</dbReference>
<dbReference type="SUPFAM" id="SSF49265">
    <property type="entry name" value="Fibronectin type III"/>
    <property type="match status" value="1"/>
</dbReference>
<dbReference type="Gene3D" id="2.60.40.10">
    <property type="entry name" value="Immunoglobulins"/>
    <property type="match status" value="1"/>
</dbReference>
<keyword evidence="2" id="KW-0624">Polysaccharide degradation</keyword>
<dbReference type="GO" id="GO:0000272">
    <property type="term" value="P:polysaccharide catabolic process"/>
    <property type="evidence" value="ECO:0007669"/>
    <property type="project" value="UniProtKB-KW"/>
</dbReference>
<keyword evidence="5" id="KW-1185">Reference proteome</keyword>
<keyword evidence="2" id="KW-0119">Carbohydrate metabolism</keyword>
<name>A0A4Q7L6L4_9PSEU</name>
<dbReference type="GO" id="GO:0016798">
    <property type="term" value="F:hydrolase activity, acting on glycosyl bonds"/>
    <property type="evidence" value="ECO:0007669"/>
    <property type="project" value="UniProtKB-KW"/>
</dbReference>
<reference evidence="4 5" key="1">
    <citation type="submission" date="2019-02" db="EMBL/GenBank/DDBJ databases">
        <title>Genomic Encyclopedia of Type Strains, Phase IV (KMG-IV): sequencing the most valuable type-strain genomes for metagenomic binning, comparative biology and taxonomic classification.</title>
        <authorList>
            <person name="Goeker M."/>
        </authorList>
    </citation>
    <scope>NUCLEOTIDE SEQUENCE [LARGE SCALE GENOMIC DNA]</scope>
    <source>
        <strain evidence="4 5">DSM 101727</strain>
    </source>
</reference>
<dbReference type="Pfam" id="PF00041">
    <property type="entry name" value="fn3"/>
    <property type="match status" value="1"/>
</dbReference>
<dbReference type="EMBL" id="SGWQ01000001">
    <property type="protein sequence ID" value="RZS44995.1"/>
    <property type="molecule type" value="Genomic_DNA"/>
</dbReference>
<keyword evidence="1" id="KW-0378">Hydrolase</keyword>
<gene>
    <name evidence="4" type="ORF">EV193_101879</name>
</gene>
<evidence type="ECO:0000313" key="4">
    <source>
        <dbReference type="EMBL" id="RZS44995.1"/>
    </source>
</evidence>
<keyword evidence="1" id="KW-0326">Glycosidase</keyword>